<dbReference type="Proteomes" id="UP001141327">
    <property type="component" value="Unassembled WGS sequence"/>
</dbReference>
<proteinExistence type="predicted"/>
<feature type="signal peptide" evidence="1">
    <location>
        <begin position="1"/>
        <end position="20"/>
    </location>
</feature>
<feature type="chain" id="PRO_5046732780" evidence="1">
    <location>
        <begin position="21"/>
        <end position="430"/>
    </location>
</feature>
<reference evidence="2" key="1">
    <citation type="journal article" date="2022" name="bioRxiv">
        <title>Genomics of Preaxostyla Flagellates Illuminates Evolutionary Transitions and the Path Towards Mitochondrial Loss.</title>
        <authorList>
            <person name="Novak L.V.F."/>
            <person name="Treitli S.C."/>
            <person name="Pyrih J."/>
            <person name="Halakuc P."/>
            <person name="Pipaliya S.V."/>
            <person name="Vacek V."/>
            <person name="Brzon O."/>
            <person name="Soukal P."/>
            <person name="Eme L."/>
            <person name="Dacks J.B."/>
            <person name="Karnkowska A."/>
            <person name="Elias M."/>
            <person name="Hampl V."/>
        </authorList>
    </citation>
    <scope>NUCLEOTIDE SEQUENCE</scope>
    <source>
        <strain evidence="2">RCP-MX</strain>
    </source>
</reference>
<name>A0ABQ8UEB7_9EUKA</name>
<dbReference type="PANTHER" id="PTHR46656:SF3">
    <property type="entry name" value="PUTATIVE-RELATED"/>
    <property type="match status" value="1"/>
</dbReference>
<organism evidence="2 3">
    <name type="scientific">Paratrimastix pyriformis</name>
    <dbReference type="NCBI Taxonomy" id="342808"/>
    <lineage>
        <taxon>Eukaryota</taxon>
        <taxon>Metamonada</taxon>
        <taxon>Preaxostyla</taxon>
        <taxon>Paratrimastigidae</taxon>
        <taxon>Paratrimastix</taxon>
    </lineage>
</organism>
<evidence type="ECO:0000313" key="3">
    <source>
        <dbReference type="Proteomes" id="UP001141327"/>
    </source>
</evidence>
<accession>A0ABQ8UEB7</accession>
<dbReference type="EMBL" id="JAPMOS010000116">
    <property type="protein sequence ID" value="KAJ4455175.1"/>
    <property type="molecule type" value="Genomic_DNA"/>
</dbReference>
<dbReference type="Pfam" id="PF13692">
    <property type="entry name" value="Glyco_trans_1_4"/>
    <property type="match status" value="1"/>
</dbReference>
<protein>
    <submittedName>
        <fullName evidence="2">Glycosyltransferase</fullName>
    </submittedName>
</protein>
<dbReference type="Gene3D" id="3.40.50.2000">
    <property type="entry name" value="Glycogen Phosphorylase B"/>
    <property type="match status" value="1"/>
</dbReference>
<keyword evidence="1" id="KW-0732">Signal</keyword>
<dbReference type="PANTHER" id="PTHR46656">
    <property type="entry name" value="PUTATIVE-RELATED"/>
    <property type="match status" value="1"/>
</dbReference>
<dbReference type="SUPFAM" id="SSF53756">
    <property type="entry name" value="UDP-Glycosyltransferase/glycogen phosphorylase"/>
    <property type="match status" value="1"/>
</dbReference>
<evidence type="ECO:0000256" key="1">
    <source>
        <dbReference type="SAM" id="SignalP"/>
    </source>
</evidence>
<sequence>MFAATVVSAVLLTFVGGLNAAASPTQNLPPVMYFAPFLSGGGYCSEATSFLKTMAAAGAPVQIIQHGDSINAEFLNGLHREEAELVARHMQSVHLDPSVSVAICHSEPGAWHPPKWPTSRCPPPDALYSIGRTMFETADVPPGWIARLKAMDEIWVPSTFNVETFTQAGVPADKLVVVPEPVDTEFFSPARGTERPFVYNNTKSYRFLSVGKWEARKGWDILLRAYLTEFGPTEDVCLVIHTQPYHSDRPITEAIAATIREVLGMDPAGNATLPALPCIEVISAHVPDDLMPGLYSGAQCLVQPSHGEGWGRPHVEAMSMGLPVIATNWSGTTAFLTPANGYPLSIEGLQPVGGTGSFRAHRWAQPSGGHLRTLMREVFTDRAGASARGEQARRDMVARYSVPVVGEVVTGHLERIARKVASTHDQHTDL</sequence>
<gene>
    <name evidence="2" type="ORF">PAPYR_9906</name>
</gene>
<dbReference type="CDD" id="cd03801">
    <property type="entry name" value="GT4_PimA-like"/>
    <property type="match status" value="1"/>
</dbReference>
<comment type="caution">
    <text evidence="2">The sequence shown here is derived from an EMBL/GenBank/DDBJ whole genome shotgun (WGS) entry which is preliminary data.</text>
</comment>
<evidence type="ECO:0000313" key="2">
    <source>
        <dbReference type="EMBL" id="KAJ4455175.1"/>
    </source>
</evidence>
<keyword evidence="3" id="KW-1185">Reference proteome</keyword>